<dbReference type="Gramene" id="TVT97227">
    <property type="protein sequence ID" value="TVT97227"/>
    <property type="gene ID" value="EJB05_57535"/>
</dbReference>
<comment type="caution">
    <text evidence="4">The sequence shown here is derived from an EMBL/GenBank/DDBJ whole genome shotgun (WGS) entry which is preliminary data.</text>
</comment>
<dbReference type="OrthoDB" id="777472at2759"/>
<name>A0A5J9SD46_9POAL</name>
<dbReference type="AlphaFoldDB" id="A0A5J9SD46"/>
<evidence type="ECO:0000256" key="1">
    <source>
        <dbReference type="SAM" id="SignalP"/>
    </source>
</evidence>
<evidence type="ECO:0000313" key="5">
    <source>
        <dbReference type="Proteomes" id="UP000324897"/>
    </source>
</evidence>
<feature type="chain" id="PRO_5023804246" description="Neprosin activation peptide domain-containing protein" evidence="1">
    <location>
        <begin position="22"/>
        <end position="258"/>
    </location>
</feature>
<feature type="domain" description="Neprosin PEP catalytic" evidence="2">
    <location>
        <begin position="203"/>
        <end position="240"/>
    </location>
</feature>
<organism evidence="4 5">
    <name type="scientific">Eragrostis curvula</name>
    <name type="common">weeping love grass</name>
    <dbReference type="NCBI Taxonomy" id="38414"/>
    <lineage>
        <taxon>Eukaryota</taxon>
        <taxon>Viridiplantae</taxon>
        <taxon>Streptophyta</taxon>
        <taxon>Embryophyta</taxon>
        <taxon>Tracheophyta</taxon>
        <taxon>Spermatophyta</taxon>
        <taxon>Magnoliopsida</taxon>
        <taxon>Liliopsida</taxon>
        <taxon>Poales</taxon>
        <taxon>Poaceae</taxon>
        <taxon>PACMAD clade</taxon>
        <taxon>Chloridoideae</taxon>
        <taxon>Eragrostideae</taxon>
        <taxon>Eragrostidinae</taxon>
        <taxon>Eragrostis</taxon>
    </lineage>
</organism>
<keyword evidence="5" id="KW-1185">Reference proteome</keyword>
<gene>
    <name evidence="4" type="ORF">EJB05_57535</name>
</gene>
<protein>
    <recommendedName>
        <fullName evidence="6">Neprosin activation peptide domain-containing protein</fullName>
    </recommendedName>
</protein>
<evidence type="ECO:0000313" key="4">
    <source>
        <dbReference type="EMBL" id="TVT97227.1"/>
    </source>
</evidence>
<dbReference type="Pfam" id="PF03080">
    <property type="entry name" value="Neprosin"/>
    <property type="match status" value="1"/>
</dbReference>
<evidence type="ECO:0000259" key="2">
    <source>
        <dbReference type="Pfam" id="PF03080"/>
    </source>
</evidence>
<dbReference type="InterPro" id="IPR025521">
    <property type="entry name" value="Neprosin_propep"/>
</dbReference>
<dbReference type="InterPro" id="IPR053168">
    <property type="entry name" value="Glutamic_endopeptidase"/>
</dbReference>
<proteinExistence type="predicted"/>
<sequence length="258" mass="28187">MRLSLIFLVFVSCLLLRPAWAGSPALSGVDNIAIERVLKMLNKPYVKFFKDEYGVVFDCVDIYKQPALDHPLLKNHTIQISPRSSAESTGTNASTAKPILFSRHESCPDGTVPIRRTLKQDLVRSYAHLGRSRRASEWQDLREIDYSPVAGQHFAQLLLNSEKGSKFQDVGGVLEVDALYVPPGQSSSAQIILVDDSSDKVGCVQTGWLADNYQMTGCVNMLCPGFVVTSPTATPGMVFPTGTPIATCDRCAHLLGVT</sequence>
<dbReference type="EMBL" id="RWGY01001055">
    <property type="protein sequence ID" value="TVT97227.1"/>
    <property type="molecule type" value="Genomic_DNA"/>
</dbReference>
<evidence type="ECO:0000259" key="3">
    <source>
        <dbReference type="Pfam" id="PF14365"/>
    </source>
</evidence>
<feature type="signal peptide" evidence="1">
    <location>
        <begin position="1"/>
        <end position="21"/>
    </location>
</feature>
<keyword evidence="1" id="KW-0732">Signal</keyword>
<dbReference type="InterPro" id="IPR004314">
    <property type="entry name" value="Neprosin"/>
</dbReference>
<dbReference type="Pfam" id="PF14365">
    <property type="entry name" value="Neprosin_AP"/>
    <property type="match status" value="1"/>
</dbReference>
<dbReference type="Proteomes" id="UP000324897">
    <property type="component" value="Unassembled WGS sequence"/>
</dbReference>
<accession>A0A5J9SD46</accession>
<feature type="domain" description="Neprosin activation peptide" evidence="3">
    <location>
        <begin position="50"/>
        <end position="155"/>
    </location>
</feature>
<dbReference type="PANTHER" id="PTHR31589">
    <property type="entry name" value="PROTEIN, PUTATIVE (DUF239)-RELATED-RELATED"/>
    <property type="match status" value="1"/>
</dbReference>
<dbReference type="PANTHER" id="PTHR31589:SF237">
    <property type="entry name" value="OS08G0411100 PROTEIN"/>
    <property type="match status" value="1"/>
</dbReference>
<reference evidence="4 5" key="1">
    <citation type="journal article" date="2019" name="Sci. Rep.">
        <title>A high-quality genome of Eragrostis curvula grass provides insights into Poaceae evolution and supports new strategies to enhance forage quality.</title>
        <authorList>
            <person name="Carballo J."/>
            <person name="Santos B.A.C.M."/>
            <person name="Zappacosta D."/>
            <person name="Garbus I."/>
            <person name="Selva J.P."/>
            <person name="Gallo C.A."/>
            <person name="Diaz A."/>
            <person name="Albertini E."/>
            <person name="Caccamo M."/>
            <person name="Echenique V."/>
        </authorList>
    </citation>
    <scope>NUCLEOTIDE SEQUENCE [LARGE SCALE GENOMIC DNA]</scope>
    <source>
        <strain evidence="5">cv. Victoria</strain>
        <tissue evidence="4">Leaf</tissue>
    </source>
</reference>
<evidence type="ECO:0008006" key="6">
    <source>
        <dbReference type="Google" id="ProtNLM"/>
    </source>
</evidence>